<evidence type="ECO:0000256" key="1">
    <source>
        <dbReference type="PROSITE-ProRule" id="PRU00047"/>
    </source>
</evidence>
<evidence type="ECO:0000313" key="5">
    <source>
        <dbReference type="Proteomes" id="UP000027138"/>
    </source>
</evidence>
<evidence type="ECO:0000313" key="4">
    <source>
        <dbReference type="EMBL" id="KDP39400.1"/>
    </source>
</evidence>
<accession>A0A067L4H3</accession>
<dbReference type="GO" id="GO:0003676">
    <property type="term" value="F:nucleic acid binding"/>
    <property type="evidence" value="ECO:0007669"/>
    <property type="project" value="InterPro"/>
</dbReference>
<keyword evidence="5" id="KW-1185">Reference proteome</keyword>
<dbReference type="OrthoDB" id="851428at2759"/>
<dbReference type="PROSITE" id="PS50158">
    <property type="entry name" value="ZF_CCHC"/>
    <property type="match status" value="1"/>
</dbReference>
<keyword evidence="1" id="KW-0862">Zinc</keyword>
<dbReference type="EMBL" id="KK914352">
    <property type="protein sequence ID" value="KDP39400.1"/>
    <property type="molecule type" value="Genomic_DNA"/>
</dbReference>
<sequence length="160" mass="16412">MSQHLSDEEVDSYVPPIGGIPVGDATSGAVGSDAEHASRVGQAAAGPAGPSQDTFVKQVQGMVSGQTSGAQSSSKRHRGPSQTWSRPIQRHGQGTHGRVAPQTTSVASGGGATWIDIPTCAQCGKKHPGVCRRFSGACFRCGSTEHLLRDCSMTLASSAP</sequence>
<dbReference type="SMART" id="SM00343">
    <property type="entry name" value="ZnF_C2HC"/>
    <property type="match status" value="1"/>
</dbReference>
<organism evidence="4 5">
    <name type="scientific">Jatropha curcas</name>
    <name type="common">Barbados nut</name>
    <dbReference type="NCBI Taxonomy" id="180498"/>
    <lineage>
        <taxon>Eukaryota</taxon>
        <taxon>Viridiplantae</taxon>
        <taxon>Streptophyta</taxon>
        <taxon>Embryophyta</taxon>
        <taxon>Tracheophyta</taxon>
        <taxon>Spermatophyta</taxon>
        <taxon>Magnoliopsida</taxon>
        <taxon>eudicotyledons</taxon>
        <taxon>Gunneridae</taxon>
        <taxon>Pentapetalae</taxon>
        <taxon>rosids</taxon>
        <taxon>fabids</taxon>
        <taxon>Malpighiales</taxon>
        <taxon>Euphorbiaceae</taxon>
        <taxon>Crotonoideae</taxon>
        <taxon>Jatropheae</taxon>
        <taxon>Jatropha</taxon>
    </lineage>
</organism>
<feature type="compositionally biased region" description="Polar residues" evidence="2">
    <location>
        <begin position="51"/>
        <end position="73"/>
    </location>
</feature>
<reference evidence="4 5" key="1">
    <citation type="journal article" date="2014" name="PLoS ONE">
        <title>Global Analysis of Gene Expression Profiles in Physic Nut (Jatropha curcas L.) Seedlings Exposed to Salt Stress.</title>
        <authorList>
            <person name="Zhang L."/>
            <person name="Zhang C."/>
            <person name="Wu P."/>
            <person name="Chen Y."/>
            <person name="Li M."/>
            <person name="Jiang H."/>
            <person name="Wu G."/>
        </authorList>
    </citation>
    <scope>NUCLEOTIDE SEQUENCE [LARGE SCALE GENOMIC DNA]</scope>
    <source>
        <strain evidence="5">cv. GZQX0401</strain>
        <tissue evidence="4">Young leaves</tissue>
    </source>
</reference>
<dbReference type="InterPro" id="IPR001878">
    <property type="entry name" value="Znf_CCHC"/>
</dbReference>
<dbReference type="Proteomes" id="UP000027138">
    <property type="component" value="Unassembled WGS sequence"/>
</dbReference>
<feature type="region of interest" description="Disordered" evidence="2">
    <location>
        <begin position="1"/>
        <end position="108"/>
    </location>
</feature>
<protein>
    <recommendedName>
        <fullName evidence="3">CCHC-type domain-containing protein</fullName>
    </recommendedName>
</protein>
<gene>
    <name evidence="4" type="ORF">JCGZ_03682</name>
</gene>
<dbReference type="AlphaFoldDB" id="A0A067L4H3"/>
<name>A0A067L4H3_JATCU</name>
<evidence type="ECO:0000256" key="2">
    <source>
        <dbReference type="SAM" id="MobiDB-lite"/>
    </source>
</evidence>
<dbReference type="Pfam" id="PF00098">
    <property type="entry name" value="zf-CCHC"/>
    <property type="match status" value="1"/>
</dbReference>
<keyword evidence="1" id="KW-0863">Zinc-finger</keyword>
<feature type="domain" description="CCHC-type" evidence="3">
    <location>
        <begin position="138"/>
        <end position="151"/>
    </location>
</feature>
<proteinExistence type="predicted"/>
<evidence type="ECO:0000259" key="3">
    <source>
        <dbReference type="PROSITE" id="PS50158"/>
    </source>
</evidence>
<keyword evidence="1" id="KW-0479">Metal-binding</keyword>
<dbReference type="GO" id="GO:0008270">
    <property type="term" value="F:zinc ion binding"/>
    <property type="evidence" value="ECO:0007669"/>
    <property type="project" value="UniProtKB-KW"/>
</dbReference>